<dbReference type="PANTHER" id="PTHR33744:SF15">
    <property type="entry name" value="CARBOHYDRATE DIACID REGULATOR"/>
    <property type="match status" value="1"/>
</dbReference>
<dbReference type="InterPro" id="IPR042070">
    <property type="entry name" value="PucR_C-HTH_sf"/>
</dbReference>
<dbReference type="Proteomes" id="UP001597211">
    <property type="component" value="Unassembled WGS sequence"/>
</dbReference>
<dbReference type="Pfam" id="PF07905">
    <property type="entry name" value="PucR"/>
    <property type="match status" value="1"/>
</dbReference>
<comment type="caution">
    <text evidence="3">The sequence shown here is derived from an EMBL/GenBank/DDBJ whole genome shotgun (WGS) entry which is preliminary data.</text>
</comment>
<name>A0ABW3S7B7_9BACL</name>
<dbReference type="InterPro" id="IPR025736">
    <property type="entry name" value="PucR_C-HTH_dom"/>
</dbReference>
<protein>
    <submittedName>
        <fullName evidence="3">PucR family transcriptional regulator</fullName>
    </submittedName>
</protein>
<keyword evidence="4" id="KW-1185">Reference proteome</keyword>
<accession>A0ABW3S7B7</accession>
<dbReference type="EMBL" id="JBHTKZ010000001">
    <property type="protein sequence ID" value="MFD1179906.1"/>
    <property type="molecule type" value="Genomic_DNA"/>
</dbReference>
<sequence length="528" mass="59593">MHLTVEEALSVYPLSEARLIAGSKGSKRIVKSINVMDAPDISDWIKEGEMLLTTAYLIKDEPEQASSLLHRLNRRGSSGLGIKLGRFWDAVPERLITEADELGFPLIELPFQFTFSDQMNGLFRAELSRSTGALQNVLEKQRQLMSLALQPVRSRALLEAVSDCIGRPLAVIGRRGEMLFNNSAVAEGELLAGWPWTAKRRKVRIGDASAYRLPLMQGEETVGFLVFCPIDPLVLPVEESLFVQGAELVAHHLRTGSGEDFEQELHRDFARLFRRCLKGDFSATELTKAAETVSPGLFQAPFHLVLTDVPDAGEHRSHELIRMKEAYGRHPELTKLNSFHLMVDEGLLSLYSGVRMAPERLCGHIEHCLGLGGSREAGDPIAVLGGRKSKPEDLREAYLETKESMRLKPYWPPGRQAAYFRDLELAMVLRHVPAELMRKYSSRTLSGLLCREPEYVREMLATLEAYLDNDGHINDTAKKLFIHRNTATYRMEKLSELLDVDFKKTDDLLRLRLAFLFRHMLEQGEEVS</sequence>
<reference evidence="4" key="1">
    <citation type="journal article" date="2019" name="Int. J. Syst. Evol. Microbiol.">
        <title>The Global Catalogue of Microorganisms (GCM) 10K type strain sequencing project: providing services to taxonomists for standard genome sequencing and annotation.</title>
        <authorList>
            <consortium name="The Broad Institute Genomics Platform"/>
            <consortium name="The Broad Institute Genome Sequencing Center for Infectious Disease"/>
            <person name="Wu L."/>
            <person name="Ma J."/>
        </authorList>
    </citation>
    <scope>NUCLEOTIDE SEQUENCE [LARGE SCALE GENOMIC DNA]</scope>
    <source>
        <strain evidence="4">CCUG 48216</strain>
    </source>
</reference>
<organism evidence="3 4">
    <name type="scientific">Paenibacillus timonensis</name>
    <dbReference type="NCBI Taxonomy" id="225915"/>
    <lineage>
        <taxon>Bacteria</taxon>
        <taxon>Bacillati</taxon>
        <taxon>Bacillota</taxon>
        <taxon>Bacilli</taxon>
        <taxon>Bacillales</taxon>
        <taxon>Paenibacillaceae</taxon>
        <taxon>Paenibacillus</taxon>
    </lineage>
</organism>
<dbReference type="InterPro" id="IPR012914">
    <property type="entry name" value="PucR_dom"/>
</dbReference>
<evidence type="ECO:0000313" key="3">
    <source>
        <dbReference type="EMBL" id="MFD1179906.1"/>
    </source>
</evidence>
<gene>
    <name evidence="3" type="ORF">ACFQ2Z_00920</name>
</gene>
<dbReference type="Pfam" id="PF13556">
    <property type="entry name" value="HTH_30"/>
    <property type="match status" value="1"/>
</dbReference>
<evidence type="ECO:0000259" key="2">
    <source>
        <dbReference type="Pfam" id="PF13556"/>
    </source>
</evidence>
<feature type="domain" description="Purine catabolism PurC-like" evidence="1">
    <location>
        <begin position="13"/>
        <end position="120"/>
    </location>
</feature>
<feature type="domain" description="PucR C-terminal helix-turn-helix" evidence="2">
    <location>
        <begin position="460"/>
        <end position="516"/>
    </location>
</feature>
<dbReference type="Gene3D" id="1.10.10.2840">
    <property type="entry name" value="PucR C-terminal helix-turn-helix domain"/>
    <property type="match status" value="1"/>
</dbReference>
<evidence type="ECO:0000259" key="1">
    <source>
        <dbReference type="Pfam" id="PF07905"/>
    </source>
</evidence>
<proteinExistence type="predicted"/>
<dbReference type="InterPro" id="IPR051448">
    <property type="entry name" value="CdaR-like_regulators"/>
</dbReference>
<evidence type="ECO:0000313" key="4">
    <source>
        <dbReference type="Proteomes" id="UP001597211"/>
    </source>
</evidence>
<dbReference type="PANTHER" id="PTHR33744">
    <property type="entry name" value="CARBOHYDRATE DIACID REGULATOR"/>
    <property type="match status" value="1"/>
</dbReference>
<dbReference type="RefSeq" id="WP_240268238.1">
    <property type="nucleotide sequence ID" value="NZ_JAKSXN010000009.1"/>
</dbReference>